<dbReference type="Gene3D" id="1.10.400.10">
    <property type="entry name" value="GI Alpha 1, domain 2-like"/>
    <property type="match status" value="1"/>
</dbReference>
<reference evidence="12" key="1">
    <citation type="submission" date="2022-06" db="EMBL/GenBank/DDBJ databases">
        <authorList>
            <person name="Berger JAMES D."/>
            <person name="Berger JAMES D."/>
        </authorList>
    </citation>
    <scope>NUCLEOTIDE SEQUENCE [LARGE SCALE GENOMIC DNA]</scope>
</reference>
<organism evidence="12 13">
    <name type="scientific">Trichobilharzia regenti</name>
    <name type="common">Nasal bird schistosome</name>
    <dbReference type="NCBI Taxonomy" id="157069"/>
    <lineage>
        <taxon>Eukaryota</taxon>
        <taxon>Metazoa</taxon>
        <taxon>Spiralia</taxon>
        <taxon>Lophotrochozoa</taxon>
        <taxon>Platyhelminthes</taxon>
        <taxon>Trematoda</taxon>
        <taxon>Digenea</taxon>
        <taxon>Strigeidida</taxon>
        <taxon>Schistosomatoidea</taxon>
        <taxon>Schistosomatidae</taxon>
        <taxon>Trichobilharzia</taxon>
    </lineage>
</organism>
<accession>A0AA85IRQ7</accession>
<evidence type="ECO:0000256" key="11">
    <source>
        <dbReference type="SAM" id="MobiDB-lite"/>
    </source>
</evidence>
<feature type="region of interest" description="Disordered" evidence="11">
    <location>
        <begin position="430"/>
        <end position="454"/>
    </location>
</feature>
<evidence type="ECO:0000256" key="7">
    <source>
        <dbReference type="ARBA" id="ARBA00040847"/>
    </source>
</evidence>
<dbReference type="AlphaFoldDB" id="A0AA85IRQ7"/>
<dbReference type="FunFam" id="3.40.50.300:FF:000692">
    <property type="entry name" value="Guanine nucleotide-binding protein subunit alpha"/>
    <property type="match status" value="1"/>
</dbReference>
<feature type="region of interest" description="Disordered" evidence="11">
    <location>
        <begin position="287"/>
        <end position="342"/>
    </location>
</feature>
<dbReference type="GO" id="GO:0005525">
    <property type="term" value="F:GTP binding"/>
    <property type="evidence" value="ECO:0007669"/>
    <property type="project" value="UniProtKB-KW"/>
</dbReference>
<evidence type="ECO:0000256" key="8">
    <source>
        <dbReference type="ARBA" id="ARBA00042116"/>
    </source>
</evidence>
<evidence type="ECO:0000256" key="3">
    <source>
        <dbReference type="ARBA" id="ARBA00022741"/>
    </source>
</evidence>
<dbReference type="GO" id="GO:0003924">
    <property type="term" value="F:GTPase activity"/>
    <property type="evidence" value="ECO:0007669"/>
    <property type="project" value="InterPro"/>
</dbReference>
<dbReference type="GO" id="GO:0031683">
    <property type="term" value="F:G-protein beta/gamma-subunit complex binding"/>
    <property type="evidence" value="ECO:0007669"/>
    <property type="project" value="InterPro"/>
</dbReference>
<dbReference type="GO" id="GO:0046872">
    <property type="term" value="F:metal ion binding"/>
    <property type="evidence" value="ECO:0007669"/>
    <property type="project" value="UniProtKB-KW"/>
</dbReference>
<keyword evidence="3 9" id="KW-0547">Nucleotide-binding</keyword>
<protein>
    <recommendedName>
        <fullName evidence="7">Guanine nucleotide-binding protein G(q) subunit alpha</fullName>
    </recommendedName>
    <alternativeName>
        <fullName evidence="8">Guanine nucleotide-binding protein alpha-q</fullName>
    </alternativeName>
</protein>
<dbReference type="InterPro" id="IPR001019">
    <property type="entry name" value="Gprotein_alpha_su"/>
</dbReference>
<evidence type="ECO:0000256" key="6">
    <source>
        <dbReference type="ARBA" id="ARBA00023224"/>
    </source>
</evidence>
<keyword evidence="4 10" id="KW-0460">Magnesium</keyword>
<feature type="compositionally biased region" description="Polar residues" evidence="11">
    <location>
        <begin position="430"/>
        <end position="440"/>
    </location>
</feature>
<evidence type="ECO:0000256" key="4">
    <source>
        <dbReference type="ARBA" id="ARBA00022842"/>
    </source>
</evidence>
<dbReference type="WBParaSite" id="TREG1_103370.2">
    <property type="protein sequence ID" value="TREG1_103370.2"/>
    <property type="gene ID" value="TREG1_103370"/>
</dbReference>
<feature type="binding site" evidence="10">
    <location>
        <position position="128"/>
    </location>
    <ligand>
        <name>Mg(2+)</name>
        <dbReference type="ChEBI" id="CHEBI:18420"/>
    </ligand>
</feature>
<keyword evidence="6" id="KW-0807">Transducer</keyword>
<dbReference type="Pfam" id="PF00503">
    <property type="entry name" value="G-alpha"/>
    <property type="match status" value="1"/>
</dbReference>
<dbReference type="GO" id="GO:0005737">
    <property type="term" value="C:cytoplasm"/>
    <property type="evidence" value="ECO:0007669"/>
    <property type="project" value="TreeGrafter"/>
</dbReference>
<dbReference type="SUPFAM" id="SSF52540">
    <property type="entry name" value="P-loop containing nucleoside triphosphate hydrolases"/>
    <property type="match status" value="1"/>
</dbReference>
<dbReference type="GO" id="GO:0001664">
    <property type="term" value="F:G protein-coupled receptor binding"/>
    <property type="evidence" value="ECO:0007669"/>
    <property type="project" value="TreeGrafter"/>
</dbReference>
<dbReference type="SUPFAM" id="SSF47895">
    <property type="entry name" value="Transducin (alpha subunit), insertion domain"/>
    <property type="match status" value="1"/>
</dbReference>
<feature type="binding site" evidence="9">
    <location>
        <begin position="152"/>
        <end position="156"/>
    </location>
    <ligand>
        <name>GTP</name>
        <dbReference type="ChEBI" id="CHEBI:37565"/>
    </ligand>
</feature>
<evidence type="ECO:0000256" key="10">
    <source>
        <dbReference type="PIRSR" id="PIRSR601019-2"/>
    </source>
</evidence>
<dbReference type="PANTHER" id="PTHR10218">
    <property type="entry name" value="GTP-BINDING PROTEIN ALPHA SUBUNIT"/>
    <property type="match status" value="1"/>
</dbReference>
<feature type="binding site" evidence="9">
    <location>
        <begin position="122"/>
        <end position="128"/>
    </location>
    <ligand>
        <name>GTP</name>
        <dbReference type="ChEBI" id="CHEBI:37565"/>
    </ligand>
</feature>
<keyword evidence="5 9" id="KW-0342">GTP-binding</keyword>
<dbReference type="InterPro" id="IPR011025">
    <property type="entry name" value="GproteinA_insert"/>
</dbReference>
<dbReference type="GO" id="GO:0007191">
    <property type="term" value="P:adenylate cyclase-activating dopamine receptor signaling pathway"/>
    <property type="evidence" value="ECO:0007669"/>
    <property type="project" value="TreeGrafter"/>
</dbReference>
<evidence type="ECO:0000313" key="12">
    <source>
        <dbReference type="Proteomes" id="UP000050795"/>
    </source>
</evidence>
<dbReference type="PRINTS" id="PR00318">
    <property type="entry name" value="GPROTEINA"/>
</dbReference>
<feature type="compositionally biased region" description="Polar residues" evidence="11">
    <location>
        <begin position="289"/>
        <end position="342"/>
    </location>
</feature>
<feature type="binding site" evidence="9">
    <location>
        <begin position="221"/>
        <end position="224"/>
    </location>
    <ligand>
        <name>GTP</name>
        <dbReference type="ChEBI" id="CHEBI:37565"/>
    </ligand>
</feature>
<dbReference type="PROSITE" id="PS51882">
    <property type="entry name" value="G_ALPHA"/>
    <property type="match status" value="1"/>
</dbReference>
<dbReference type="Proteomes" id="UP000050795">
    <property type="component" value="Unassembled WGS sequence"/>
</dbReference>
<sequence>MKIIHINGFSNKEKLDHVPIIKQNIRDAILSILGGMKTLQLDFIQSRTADTAKSLMEKSLVEGYTYPESFFDEVDEIWRDPGVQRAFTRASEFQLFDSATYFMRRMDTIRRSDYIPTDQDILRCRKMTDSISELQFDIHTGRKSSVRFRIVDVSGQRGARKKWIQFFDNVTAILFLVDCSSFDQTLLEDNRQNRLIDSLEVFEQAWTNKYLRQVPMIVFLNKIDLLEEKICSGHRIDKLHTLAETWLQSTRCTRRKKSLRNLPEKLNIIRNNSSLFDADVGFDKRASSKRQSITSSRTKLPTHAQSASAGYTSSNRKFSQTLGDSSTAEHTQTNDTWSEQNQINKQYSSVNSLRSSFKLNHTSDYCTVLPILSTSSSSGQNSRVSCTTTIARLITDCPYKDFKPTAQQRAEFLTCLLPSTKPMKHFNHKNGNNKYGTNHHTGNHKNQEEEEHEDCRPYSQQPKFIVTHPETIRTACYIKFLFEELTKRSTAPYCQNRTCLFYYTCAVNTNMMHHILQGCQRFLIQDHLERYGLL</sequence>
<evidence type="ECO:0000256" key="9">
    <source>
        <dbReference type="PIRSR" id="PIRSR601019-1"/>
    </source>
</evidence>
<reference evidence="13" key="2">
    <citation type="submission" date="2023-11" db="UniProtKB">
        <authorList>
            <consortium name="WormBaseParasite"/>
        </authorList>
    </citation>
    <scope>IDENTIFICATION</scope>
</reference>
<keyword evidence="2 10" id="KW-0479">Metal-binding</keyword>
<dbReference type="FunFam" id="1.10.400.10:FF:000002">
    <property type="entry name" value="guanine nucleotide-binding protein G(Q) subunit alpha"/>
    <property type="match status" value="1"/>
</dbReference>
<dbReference type="SMART" id="SM00275">
    <property type="entry name" value="G_alpha"/>
    <property type="match status" value="1"/>
</dbReference>
<dbReference type="InterPro" id="IPR027417">
    <property type="entry name" value="P-loop_NTPase"/>
</dbReference>
<feature type="binding site" evidence="9">
    <location>
        <begin position="97"/>
        <end position="98"/>
    </location>
    <ligand>
        <name>GTP</name>
        <dbReference type="ChEBI" id="CHEBI:37565"/>
    </ligand>
</feature>
<name>A0AA85IRQ7_TRIRE</name>
<dbReference type="Gene3D" id="3.40.50.300">
    <property type="entry name" value="P-loop containing nucleotide triphosphate hydrolases"/>
    <property type="match status" value="2"/>
</dbReference>
<dbReference type="PANTHER" id="PTHR10218:SF367">
    <property type="entry name" value="GUANINE NUCLEOTIDE-BINDING PROTEIN G(F) SUBUNIT ALPHA"/>
    <property type="match status" value="1"/>
</dbReference>
<proteinExistence type="predicted"/>
<dbReference type="GO" id="GO:0007606">
    <property type="term" value="P:sensory perception of chemical stimulus"/>
    <property type="evidence" value="ECO:0007669"/>
    <property type="project" value="TreeGrafter"/>
</dbReference>
<keyword evidence="12" id="KW-1185">Reference proteome</keyword>
<evidence type="ECO:0000256" key="5">
    <source>
        <dbReference type="ARBA" id="ARBA00023134"/>
    </source>
</evidence>
<dbReference type="CDD" id="cd00066">
    <property type="entry name" value="G-alpha"/>
    <property type="match status" value="1"/>
</dbReference>
<comment type="subunit">
    <text evidence="1">G proteins are composed of 3 units; alpha, beta and gamma. The alpha chain contains the guanine nucleotide binding site.</text>
</comment>
<evidence type="ECO:0000256" key="2">
    <source>
        <dbReference type="ARBA" id="ARBA00022723"/>
    </source>
</evidence>
<evidence type="ECO:0000256" key="1">
    <source>
        <dbReference type="ARBA" id="ARBA00011356"/>
    </source>
</evidence>
<dbReference type="GO" id="GO:0005834">
    <property type="term" value="C:heterotrimeric G-protein complex"/>
    <property type="evidence" value="ECO:0007669"/>
    <property type="project" value="TreeGrafter"/>
</dbReference>
<evidence type="ECO:0000313" key="13">
    <source>
        <dbReference type="WBParaSite" id="TREG1_103370.2"/>
    </source>
</evidence>